<reference evidence="4 5" key="1">
    <citation type="submission" date="2017-03" db="EMBL/GenBank/DDBJ databases">
        <title>Genomes of endolithic fungi from Antarctica.</title>
        <authorList>
            <person name="Coleine C."/>
            <person name="Masonjones S."/>
            <person name="Stajich J.E."/>
        </authorList>
    </citation>
    <scope>NUCLEOTIDE SEQUENCE [LARGE SCALE GENOMIC DNA]</scope>
    <source>
        <strain evidence="4 5">CCFEE 6315</strain>
    </source>
</reference>
<dbReference type="EMBL" id="NAJL01000003">
    <property type="protein sequence ID" value="TKA33108.1"/>
    <property type="molecule type" value="Genomic_DNA"/>
</dbReference>
<dbReference type="AlphaFoldDB" id="A0A4U0UCF1"/>
<dbReference type="OrthoDB" id="5427350at2759"/>
<dbReference type="InterPro" id="IPR039535">
    <property type="entry name" value="ASST-like"/>
</dbReference>
<feature type="chain" id="PRO_5020935080" description="ASST-domain-containing protein" evidence="3">
    <location>
        <begin position="20"/>
        <end position="717"/>
    </location>
</feature>
<accession>A0A4U0UCF1</accession>
<keyword evidence="2" id="KW-0472">Membrane</keyword>
<feature type="signal peptide" evidence="3">
    <location>
        <begin position="1"/>
        <end position="19"/>
    </location>
</feature>
<keyword evidence="2" id="KW-0812">Transmembrane</keyword>
<gene>
    <name evidence="4" type="ORF">B0A50_00661</name>
</gene>
<dbReference type="Pfam" id="PF14269">
    <property type="entry name" value="Arylsulfotran_2"/>
    <property type="match status" value="1"/>
</dbReference>
<name>A0A4U0UCF1_9PEZI</name>
<feature type="region of interest" description="Disordered" evidence="1">
    <location>
        <begin position="662"/>
        <end position="717"/>
    </location>
</feature>
<feature type="compositionally biased region" description="Basic and acidic residues" evidence="1">
    <location>
        <begin position="673"/>
        <end position="717"/>
    </location>
</feature>
<keyword evidence="3" id="KW-0732">Signal</keyword>
<keyword evidence="2" id="KW-1133">Transmembrane helix</keyword>
<evidence type="ECO:0008006" key="6">
    <source>
        <dbReference type="Google" id="ProtNLM"/>
    </source>
</evidence>
<sequence length="717" mass="79358">MRTTTLLAIAATTTTLALARSATDPEGWEDGRDLHHFVTRPDLTAPRYKVAKYHPDAIVDGYWFIAPYSTLYDQSDFKGRLEHISGQTGAHIYDGEGNLVWSAASQYHNRNVFNLQPIEVNETHHLTFHLSGSGLDDGTPKHSSQVFMDRGYKEVGRINEAARGGSIDFHAFKVLPGGENALTAMEWWWSSNDTDGQKGRPILNAGFAEVKLHDPGTAIFEWEAYQAGLDLSESYDEKGPQGEGYWDYIHENSVDKDANGDYYVSGRHTSTIYKVSGTDKRIVWRLGGKQSDFEMTDPKVVFHWQHHVRVRGLNATHTILSIFDNASDDHGRSSQIRDRTSAALIVLLDTVKMKASVLRRYERPDGGMSRKLGNVQQLDDRHIKDSSIFVDWAEQGHISEYDGKGRMVLEAKFMSPRMSSYRAYKYPWIGLPTEKPRCKILPISAAIAGHEVATAFYVSWNGATEVESWEFYGANEKRGSFEKLGSVNKTGFETSLIVPGVARFGYAMAISRNGTSLDRSNTVSLLPTSKGDLKLLSQVPGDLRAKVEQSKDAAKANSTQASQATQPDESFEAMSGNETVSDPEEESLFGSLVKPGNGTASEGNGTIPELEESNVKGQDSQGGSSNTSLIQSIALIVLLVFAVFGVYSLVKTLIPLSRRLRKGYSPLNQPNKQGDDQFLEARGRGSLEDGNVFRDSTEMEMEPAKQERNQAGRERSG</sequence>
<feature type="compositionally biased region" description="Polar residues" evidence="1">
    <location>
        <begin position="615"/>
        <end position="624"/>
    </location>
</feature>
<keyword evidence="5" id="KW-1185">Reference proteome</keyword>
<evidence type="ECO:0000313" key="4">
    <source>
        <dbReference type="EMBL" id="TKA33108.1"/>
    </source>
</evidence>
<evidence type="ECO:0000256" key="1">
    <source>
        <dbReference type="SAM" id="MobiDB-lite"/>
    </source>
</evidence>
<dbReference type="PANTHER" id="PTHR35340:SF8">
    <property type="entry name" value="ASST-DOMAIN-CONTAINING PROTEIN"/>
    <property type="match status" value="1"/>
</dbReference>
<feature type="compositionally biased region" description="Polar residues" evidence="1">
    <location>
        <begin position="556"/>
        <end position="568"/>
    </location>
</feature>
<feature type="transmembrane region" description="Helical" evidence="2">
    <location>
        <begin position="629"/>
        <end position="650"/>
    </location>
</feature>
<comment type="caution">
    <text evidence="4">The sequence shown here is derived from an EMBL/GenBank/DDBJ whole genome shotgun (WGS) entry which is preliminary data.</text>
</comment>
<evidence type="ECO:0000256" key="3">
    <source>
        <dbReference type="SAM" id="SignalP"/>
    </source>
</evidence>
<proteinExistence type="predicted"/>
<dbReference type="Proteomes" id="UP000308549">
    <property type="component" value="Unassembled WGS sequence"/>
</dbReference>
<dbReference type="PANTHER" id="PTHR35340">
    <property type="entry name" value="PQQ ENZYME REPEAT PROTEIN-RELATED"/>
    <property type="match status" value="1"/>
</dbReference>
<protein>
    <recommendedName>
        <fullName evidence="6">ASST-domain-containing protein</fullName>
    </recommendedName>
</protein>
<evidence type="ECO:0000313" key="5">
    <source>
        <dbReference type="Proteomes" id="UP000308549"/>
    </source>
</evidence>
<dbReference type="InterPro" id="IPR053143">
    <property type="entry name" value="Arylsulfate_ST"/>
</dbReference>
<evidence type="ECO:0000256" key="2">
    <source>
        <dbReference type="SAM" id="Phobius"/>
    </source>
</evidence>
<feature type="region of interest" description="Disordered" evidence="1">
    <location>
        <begin position="547"/>
        <end position="624"/>
    </location>
</feature>
<organism evidence="4 5">
    <name type="scientific">Salinomyces thailandicus</name>
    <dbReference type="NCBI Taxonomy" id="706561"/>
    <lineage>
        <taxon>Eukaryota</taxon>
        <taxon>Fungi</taxon>
        <taxon>Dikarya</taxon>
        <taxon>Ascomycota</taxon>
        <taxon>Pezizomycotina</taxon>
        <taxon>Dothideomycetes</taxon>
        <taxon>Dothideomycetidae</taxon>
        <taxon>Mycosphaerellales</taxon>
        <taxon>Teratosphaeriaceae</taxon>
        <taxon>Salinomyces</taxon>
    </lineage>
</organism>